<keyword evidence="9" id="KW-0030">Aminoacyl-tRNA synthetase</keyword>
<dbReference type="GO" id="GO:0004815">
    <property type="term" value="F:aspartate-tRNA ligase activity"/>
    <property type="evidence" value="ECO:0007669"/>
    <property type="project" value="UniProtKB-EC"/>
</dbReference>
<comment type="subcellular location">
    <subcellularLocation>
        <location evidence="1">Cytoplasm</location>
    </subcellularLocation>
</comment>
<dbReference type="HAMAP" id="MF_02075">
    <property type="entry name" value="Asp_tRNA_synth_type2"/>
    <property type="match status" value="1"/>
</dbReference>
<dbReference type="Pfam" id="PF00152">
    <property type="entry name" value="tRNA-synt_2"/>
    <property type="match status" value="1"/>
</dbReference>
<evidence type="ECO:0000313" key="14">
    <source>
        <dbReference type="EMBL" id="KAL1902813.1"/>
    </source>
</evidence>
<protein>
    <recommendedName>
        <fullName evidence="3">aspartate--tRNA ligase</fullName>
        <ecNumber evidence="3">6.1.1.12</ecNumber>
    </recommendedName>
    <alternativeName>
        <fullName evidence="10">Aspartyl-tRNA synthetase</fullName>
    </alternativeName>
</protein>
<feature type="region of interest" description="Disordered" evidence="12">
    <location>
        <begin position="560"/>
        <end position="582"/>
    </location>
</feature>
<evidence type="ECO:0000256" key="1">
    <source>
        <dbReference type="ARBA" id="ARBA00004496"/>
    </source>
</evidence>
<dbReference type="SUPFAM" id="SSF55681">
    <property type="entry name" value="Class II aaRS and biotin synthetases"/>
    <property type="match status" value="1"/>
</dbReference>
<evidence type="ECO:0000256" key="12">
    <source>
        <dbReference type="SAM" id="MobiDB-lite"/>
    </source>
</evidence>
<keyword evidence="5 14" id="KW-0436">Ligase</keyword>
<keyword evidence="4" id="KW-0963">Cytoplasm</keyword>
<reference evidence="14 15" key="1">
    <citation type="journal article" date="2024" name="IMA Fungus">
        <title>IMA Genome - F19 : A genome assembly and annotation guide to empower mycologists, including annotated draft genome sequences of Ceratocystis pirilliformis, Diaporthe australafricana, Fusarium ophioides, Paecilomyces lecythidis, and Sporothrix stenoceras.</title>
        <authorList>
            <person name="Aylward J."/>
            <person name="Wilson A.M."/>
            <person name="Visagie C.M."/>
            <person name="Spraker J."/>
            <person name="Barnes I."/>
            <person name="Buitendag C."/>
            <person name="Ceriani C."/>
            <person name="Del Mar Angel L."/>
            <person name="du Plessis D."/>
            <person name="Fuchs T."/>
            <person name="Gasser K."/>
            <person name="Kramer D."/>
            <person name="Li W."/>
            <person name="Munsamy K."/>
            <person name="Piso A."/>
            <person name="Price J.L."/>
            <person name="Sonnekus B."/>
            <person name="Thomas C."/>
            <person name="van der Nest A."/>
            <person name="van Dijk A."/>
            <person name="van Heerden A."/>
            <person name="van Vuuren N."/>
            <person name="Yilmaz N."/>
            <person name="Duong T.A."/>
            <person name="van der Merwe N.A."/>
            <person name="Wingfield M.J."/>
            <person name="Wingfield B.D."/>
        </authorList>
    </citation>
    <scope>NUCLEOTIDE SEQUENCE [LARGE SCALE GENOMIC DNA]</scope>
    <source>
        <strain evidence="14 15">CMW 5346</strain>
    </source>
</reference>
<evidence type="ECO:0000256" key="9">
    <source>
        <dbReference type="ARBA" id="ARBA00023146"/>
    </source>
</evidence>
<dbReference type="InterPro" id="IPR006195">
    <property type="entry name" value="aa-tRNA-synth_II"/>
</dbReference>
<keyword evidence="15" id="KW-1185">Reference proteome</keyword>
<comment type="catalytic activity">
    <reaction evidence="11">
        <text>tRNA(Asp) + L-aspartate + ATP = L-aspartyl-tRNA(Asp) + AMP + diphosphate</text>
        <dbReference type="Rhea" id="RHEA:19649"/>
        <dbReference type="Rhea" id="RHEA-COMP:9660"/>
        <dbReference type="Rhea" id="RHEA-COMP:9678"/>
        <dbReference type="ChEBI" id="CHEBI:29991"/>
        <dbReference type="ChEBI" id="CHEBI:30616"/>
        <dbReference type="ChEBI" id="CHEBI:33019"/>
        <dbReference type="ChEBI" id="CHEBI:78442"/>
        <dbReference type="ChEBI" id="CHEBI:78516"/>
        <dbReference type="ChEBI" id="CHEBI:456215"/>
        <dbReference type="EC" id="6.1.1.12"/>
    </reaction>
</comment>
<dbReference type="Gene3D" id="2.40.50.140">
    <property type="entry name" value="Nucleic acid-binding proteins"/>
    <property type="match status" value="1"/>
</dbReference>
<dbReference type="Gene3D" id="3.30.930.10">
    <property type="entry name" value="Bira Bifunctional Protein, Domain 2"/>
    <property type="match status" value="1"/>
</dbReference>
<dbReference type="InterPro" id="IPR045864">
    <property type="entry name" value="aa-tRNA-synth_II/BPL/LPL"/>
</dbReference>
<dbReference type="InterPro" id="IPR004523">
    <property type="entry name" value="Asp-tRNA_synthase_2"/>
</dbReference>
<dbReference type="PANTHER" id="PTHR43450">
    <property type="entry name" value="ASPARTYL-TRNA SYNTHETASE"/>
    <property type="match status" value="1"/>
</dbReference>
<dbReference type="Pfam" id="PF01336">
    <property type="entry name" value="tRNA_anti-codon"/>
    <property type="match status" value="1"/>
</dbReference>
<evidence type="ECO:0000256" key="11">
    <source>
        <dbReference type="ARBA" id="ARBA00047904"/>
    </source>
</evidence>
<dbReference type="NCBIfam" id="TIGR00458">
    <property type="entry name" value="aspS_nondisc"/>
    <property type="match status" value="1"/>
</dbReference>
<comment type="similarity">
    <text evidence="2">Belongs to the class-II aminoacyl-tRNA synthetase family. Type 2 subfamily.</text>
</comment>
<dbReference type="InterPro" id="IPR012340">
    <property type="entry name" value="NA-bd_OB-fold"/>
</dbReference>
<dbReference type="SUPFAM" id="SSF50249">
    <property type="entry name" value="Nucleic acid-binding proteins"/>
    <property type="match status" value="1"/>
</dbReference>
<evidence type="ECO:0000256" key="2">
    <source>
        <dbReference type="ARBA" id="ARBA00005312"/>
    </source>
</evidence>
<keyword evidence="8" id="KW-0648">Protein biosynthesis</keyword>
<evidence type="ECO:0000313" key="15">
    <source>
        <dbReference type="Proteomes" id="UP001583186"/>
    </source>
</evidence>
<evidence type="ECO:0000256" key="3">
    <source>
        <dbReference type="ARBA" id="ARBA00012841"/>
    </source>
</evidence>
<dbReference type="EMBL" id="JAWCUI010000003">
    <property type="protein sequence ID" value="KAL1902813.1"/>
    <property type="molecule type" value="Genomic_DNA"/>
</dbReference>
<keyword evidence="6" id="KW-0547">Nucleotide-binding</keyword>
<evidence type="ECO:0000256" key="6">
    <source>
        <dbReference type="ARBA" id="ARBA00022741"/>
    </source>
</evidence>
<evidence type="ECO:0000256" key="8">
    <source>
        <dbReference type="ARBA" id="ARBA00022917"/>
    </source>
</evidence>
<dbReference type="InterPro" id="IPR002312">
    <property type="entry name" value="Asp/Asn-tRNA-synth_IIb"/>
</dbReference>
<dbReference type="Proteomes" id="UP001583186">
    <property type="component" value="Unassembled WGS sequence"/>
</dbReference>
<gene>
    <name evidence="14" type="primary">DPS1</name>
    <name evidence="14" type="ORF">Sste5346_000724</name>
</gene>
<dbReference type="PROSITE" id="PS50862">
    <property type="entry name" value="AA_TRNA_LIGASE_II"/>
    <property type="match status" value="1"/>
</dbReference>
<feature type="domain" description="Aminoacyl-transfer RNA synthetases class-II family profile" evidence="13">
    <location>
        <begin position="258"/>
        <end position="561"/>
    </location>
</feature>
<feature type="region of interest" description="Disordered" evidence="12">
    <location>
        <begin position="48"/>
        <end position="97"/>
    </location>
</feature>
<dbReference type="InterPro" id="IPR024320">
    <property type="entry name" value="LPG_synthase_C"/>
</dbReference>
<dbReference type="InterPro" id="IPR004365">
    <property type="entry name" value="NA-bd_OB_tRNA"/>
</dbReference>
<dbReference type="InterPro" id="IPR004364">
    <property type="entry name" value="Aa-tRNA-synt_II"/>
</dbReference>
<proteinExistence type="inferred from homology"/>
<evidence type="ECO:0000256" key="7">
    <source>
        <dbReference type="ARBA" id="ARBA00022840"/>
    </source>
</evidence>
<name>A0ABR3ZQ40_9PEZI</name>
<accession>A0ABR3ZQ40</accession>
<evidence type="ECO:0000256" key="5">
    <source>
        <dbReference type="ARBA" id="ARBA00022598"/>
    </source>
</evidence>
<dbReference type="CDD" id="cd04320">
    <property type="entry name" value="AspRS_cyto_N"/>
    <property type="match status" value="1"/>
</dbReference>
<organism evidence="14 15">
    <name type="scientific">Sporothrix stenoceras</name>
    <dbReference type="NCBI Taxonomy" id="5173"/>
    <lineage>
        <taxon>Eukaryota</taxon>
        <taxon>Fungi</taxon>
        <taxon>Dikarya</taxon>
        <taxon>Ascomycota</taxon>
        <taxon>Pezizomycotina</taxon>
        <taxon>Sordariomycetes</taxon>
        <taxon>Sordariomycetidae</taxon>
        <taxon>Ophiostomatales</taxon>
        <taxon>Ophiostomataceae</taxon>
        <taxon>Sporothrix</taxon>
    </lineage>
</organism>
<dbReference type="EC" id="6.1.1.12" evidence="3"/>
<dbReference type="NCBIfam" id="NF003483">
    <property type="entry name" value="PRK05159.1"/>
    <property type="match status" value="1"/>
</dbReference>
<comment type="caution">
    <text evidence="14">The sequence shown here is derived from an EMBL/GenBank/DDBJ whole genome shotgun (WGS) entry which is preliminary data.</text>
</comment>
<evidence type="ECO:0000256" key="4">
    <source>
        <dbReference type="ARBA" id="ARBA00022490"/>
    </source>
</evidence>
<keyword evidence="7" id="KW-0067">ATP-binding</keyword>
<dbReference type="CDD" id="cd00776">
    <property type="entry name" value="AsxRS_core"/>
    <property type="match status" value="1"/>
</dbReference>
<evidence type="ECO:0000256" key="10">
    <source>
        <dbReference type="ARBA" id="ARBA00033155"/>
    </source>
</evidence>
<evidence type="ECO:0000259" key="13">
    <source>
        <dbReference type="PROSITE" id="PS50862"/>
    </source>
</evidence>
<sequence length="952" mass="106969">MSPHRFKEPLLKLNRLVGHSSAKNHMSKLHLGNTAALDDSKIYKEAEKAQRDHILEQEKQREKDEIRQRQENREKTAQADDPPEIRSRYGTTTDEKNVLGRKGETPLAKLYDAQPGASVQIVARLHHVRSISSKLAFFVFRQQVDSLQGVLATREGTVSENFVRWAEHLTTECLVRVTGTLQAPKEPITGCSIHDVEILIDSLHVLVDVVEGPPVDVFTMDRVEEDEETHQVTYVHPMHTRTANRVSYLRTPAMQGVMRINATICDIFRSTLTSQGFMEIHTPKLQPAATESGAEVFEVKYFGRKAFLAQSPQLAKQLCMSADFGRVFEIGSVFRAENSNTHRHLTEYVSLDLEMVIENDYYDAMTIIDHLLKTILKGVYERNRKEIELIKTHFPHEDLVIPDKTLVLPFKEAISLLNASGWRDEHGNEVSPLEDLSTPAEIRLGQVVKEKYNTDYYILDKFPRSARPFYTHLDNYDDNYTNSFDIFLRGQEITTGGQRIHKARTLVKRMADAGIDPADMEEYIQGFEWGVLPHAGCGIGLERLVFLMLNLKDVRNATLFPRDPKSLPAKPPNSRPSLPHPEAETIQFAIDYDRRHSMGGVNGAVNGTTNGAVNGTVNGNGGELELPTVEDLIANYGDATNTSWLDDQYKVWRHEATGAAIGYAEENGYALVMGNPLCDPRQYAPVISAFLRALRKDIDLRPIWLLVSAEVEHILGEKLGWNTMSCVAEERIQVNGADAAAPKKQSNIKKKQRQAEDAGVVTHVIDRGEPVPDELRERIDKRIEDWKANRSGKQVHITEVRPWIDLKHRRFVWAEDREGQIAALVVLHDLAPGNGCQIKFALDFPGSPNGTIELAIAKAIALVQASSSTQTITFGAGATRDMQFGPQLEGTLRAKILAKTYKTVAEQLKLYQKSEFRDKFGAEEDAVYICYPHLGLGVSGARTLIKFFEGEM</sequence>
<dbReference type="Pfam" id="PF09924">
    <property type="entry name" value="LPG_synthase_C"/>
    <property type="match status" value="1"/>
</dbReference>
<dbReference type="PANTHER" id="PTHR43450:SF2">
    <property type="entry name" value="ASPARTATE--TRNA LIGASE"/>
    <property type="match status" value="1"/>
</dbReference>
<dbReference type="PRINTS" id="PR01042">
    <property type="entry name" value="TRNASYNTHASP"/>
</dbReference>